<evidence type="ECO:0000313" key="3">
    <source>
        <dbReference type="EMBL" id="KNE98965.1"/>
    </source>
</evidence>
<name>A0A0L0VI68_9BASI</name>
<keyword evidence="2" id="KW-0732">Signal</keyword>
<protein>
    <submittedName>
        <fullName evidence="3">Uncharacterized protein</fullName>
    </submittedName>
</protein>
<feature type="chain" id="PRO_5005550384" evidence="2">
    <location>
        <begin position="18"/>
        <end position="356"/>
    </location>
</feature>
<evidence type="ECO:0000313" key="4">
    <source>
        <dbReference type="Proteomes" id="UP000054564"/>
    </source>
</evidence>
<dbReference type="Proteomes" id="UP000054564">
    <property type="component" value="Unassembled WGS sequence"/>
</dbReference>
<dbReference type="EMBL" id="AJIL01000051">
    <property type="protein sequence ID" value="KNE98965.1"/>
    <property type="molecule type" value="Genomic_DNA"/>
</dbReference>
<evidence type="ECO:0000256" key="2">
    <source>
        <dbReference type="SAM" id="SignalP"/>
    </source>
</evidence>
<feature type="region of interest" description="Disordered" evidence="1">
    <location>
        <begin position="97"/>
        <end position="133"/>
    </location>
</feature>
<keyword evidence="4" id="KW-1185">Reference proteome</keyword>
<feature type="region of interest" description="Disordered" evidence="1">
    <location>
        <begin position="31"/>
        <end position="56"/>
    </location>
</feature>
<feature type="compositionally biased region" description="Polar residues" evidence="1">
    <location>
        <begin position="31"/>
        <end position="46"/>
    </location>
</feature>
<sequence>MFTTIYVASLLAAVAFASPVHHEARGFSSYSQDSAQSARNHDSQASMGPFGGHMSSSDSASSAPTIMFTTVYVASLLAAVAFASPVHHQARGFSSYSQDSAQSARNHDSQASMGPFGGHMSSSDSASSAVSHNSGSNMIGGGLNGFGPGSGLGFGNAGGMSASNSMSSSSRMSASNSLNAGGIGGIGGGAGMIGGAGFGMNQQSSFSTSSAISNFQNVNSMMGQMQSMLMAGSMSQTVAQQSMYQLAQSLQIAMTQATGCNTCFSGQGSQFASVASSTFNQFTSFMSQMQGAFGGNLGPILTPFGSLGQTFQSFFEQASSSTSSSSSFSNMLSPNFAPVMQSIIPGVGGPLSLLGF</sequence>
<organism evidence="3 4">
    <name type="scientific">Puccinia striiformis f. sp. tritici PST-78</name>
    <dbReference type="NCBI Taxonomy" id="1165861"/>
    <lineage>
        <taxon>Eukaryota</taxon>
        <taxon>Fungi</taxon>
        <taxon>Dikarya</taxon>
        <taxon>Basidiomycota</taxon>
        <taxon>Pucciniomycotina</taxon>
        <taxon>Pucciniomycetes</taxon>
        <taxon>Pucciniales</taxon>
        <taxon>Pucciniaceae</taxon>
        <taxon>Puccinia</taxon>
    </lineage>
</organism>
<dbReference type="AlphaFoldDB" id="A0A0L0VI68"/>
<proteinExistence type="predicted"/>
<accession>A0A0L0VI68</accession>
<gene>
    <name evidence="3" type="ORF">PSTG_07809</name>
</gene>
<evidence type="ECO:0000256" key="1">
    <source>
        <dbReference type="SAM" id="MobiDB-lite"/>
    </source>
</evidence>
<comment type="caution">
    <text evidence="3">The sequence shown here is derived from an EMBL/GenBank/DDBJ whole genome shotgun (WGS) entry which is preliminary data.</text>
</comment>
<feature type="compositionally biased region" description="Polar residues" evidence="1">
    <location>
        <begin position="97"/>
        <end position="112"/>
    </location>
</feature>
<feature type="signal peptide" evidence="2">
    <location>
        <begin position="1"/>
        <end position="17"/>
    </location>
</feature>
<feature type="compositionally biased region" description="Low complexity" evidence="1">
    <location>
        <begin position="118"/>
        <end position="133"/>
    </location>
</feature>
<reference evidence="4" key="1">
    <citation type="submission" date="2014-03" db="EMBL/GenBank/DDBJ databases">
        <title>The Genome Sequence of Puccinia striiformis f. sp. tritici PST-78.</title>
        <authorList>
            <consortium name="The Broad Institute Genome Sequencing Platform"/>
            <person name="Cuomo C."/>
            <person name="Hulbert S."/>
            <person name="Chen X."/>
            <person name="Walker B."/>
            <person name="Young S.K."/>
            <person name="Zeng Q."/>
            <person name="Gargeya S."/>
            <person name="Fitzgerald M."/>
            <person name="Haas B."/>
            <person name="Abouelleil A."/>
            <person name="Alvarado L."/>
            <person name="Arachchi H.M."/>
            <person name="Berlin A.M."/>
            <person name="Chapman S.B."/>
            <person name="Goldberg J."/>
            <person name="Griggs A."/>
            <person name="Gujja S."/>
            <person name="Hansen M."/>
            <person name="Howarth C."/>
            <person name="Imamovic A."/>
            <person name="Larimer J."/>
            <person name="McCowan C."/>
            <person name="Montmayeur A."/>
            <person name="Murphy C."/>
            <person name="Neiman D."/>
            <person name="Pearson M."/>
            <person name="Priest M."/>
            <person name="Roberts A."/>
            <person name="Saif S."/>
            <person name="Shea T."/>
            <person name="Sisk P."/>
            <person name="Sykes S."/>
            <person name="Wortman J."/>
            <person name="Nusbaum C."/>
            <person name="Birren B."/>
        </authorList>
    </citation>
    <scope>NUCLEOTIDE SEQUENCE [LARGE SCALE GENOMIC DNA]</scope>
    <source>
        <strain evidence="4">race PST-78</strain>
    </source>
</reference>
<dbReference type="OrthoDB" id="10678864at2759"/>